<dbReference type="Pfam" id="PF07883">
    <property type="entry name" value="Cupin_2"/>
    <property type="match status" value="1"/>
</dbReference>
<dbReference type="InterPro" id="IPR013096">
    <property type="entry name" value="Cupin_2"/>
</dbReference>
<dbReference type="EMBL" id="CP000496">
    <property type="protein sequence ID" value="ABN65070.1"/>
    <property type="molecule type" value="Genomic_DNA"/>
</dbReference>
<accession>A3LPN2</accession>
<evidence type="ECO:0000256" key="2">
    <source>
        <dbReference type="ARBA" id="ARBA00023002"/>
    </source>
</evidence>
<evidence type="ECO:0000313" key="5">
    <source>
        <dbReference type="Proteomes" id="UP000002258"/>
    </source>
</evidence>
<dbReference type="CDD" id="cd02216">
    <property type="entry name" value="cupin_GDO-like_N"/>
    <property type="match status" value="1"/>
</dbReference>
<dbReference type="RefSeq" id="XP_001383099.1">
    <property type="nucleotide sequence ID" value="XM_001383062.1"/>
</dbReference>
<evidence type="ECO:0000313" key="4">
    <source>
        <dbReference type="EMBL" id="ABN65070.1"/>
    </source>
</evidence>
<dbReference type="InterPro" id="IPR014710">
    <property type="entry name" value="RmlC-like_jellyroll"/>
</dbReference>
<dbReference type="STRING" id="322104.A3LPN2"/>
<keyword evidence="2" id="KW-0560">Oxidoreductase</keyword>
<dbReference type="HOGENOM" id="CLU_060572_1_0_1"/>
<organism evidence="4 5">
    <name type="scientific">Scheffersomyces stipitis (strain ATCC 58785 / CBS 6054 / NBRC 10063 / NRRL Y-11545)</name>
    <name type="common">Yeast</name>
    <name type="synonym">Pichia stipitis</name>
    <dbReference type="NCBI Taxonomy" id="322104"/>
    <lineage>
        <taxon>Eukaryota</taxon>
        <taxon>Fungi</taxon>
        <taxon>Dikarya</taxon>
        <taxon>Ascomycota</taxon>
        <taxon>Saccharomycotina</taxon>
        <taxon>Pichiomycetes</taxon>
        <taxon>Debaryomycetaceae</taxon>
        <taxon>Scheffersomyces</taxon>
    </lineage>
</organism>
<dbReference type="Gene3D" id="2.60.120.10">
    <property type="entry name" value="Jelly Rolls"/>
    <property type="match status" value="1"/>
</dbReference>
<gene>
    <name evidence="4" type="ORF">PICST_55211</name>
</gene>
<feature type="domain" description="Cupin type-2" evidence="3">
    <location>
        <begin position="97"/>
        <end position="164"/>
    </location>
</feature>
<name>A3LPN2_PICST</name>
<evidence type="ECO:0000256" key="1">
    <source>
        <dbReference type="ARBA" id="ARBA00022964"/>
    </source>
</evidence>
<dbReference type="Proteomes" id="UP000002258">
    <property type="component" value="Chromosome 2"/>
</dbReference>
<evidence type="ECO:0000259" key="3">
    <source>
        <dbReference type="Pfam" id="PF07883"/>
    </source>
</evidence>
<dbReference type="GO" id="GO:0051213">
    <property type="term" value="F:dioxygenase activity"/>
    <property type="evidence" value="ECO:0007669"/>
    <property type="project" value="UniProtKB-KW"/>
</dbReference>
<sequence length="331" mass="37533">MAPAATPQTQETQDNDAFLKSMPLENVAPLWHILKDLSPPKPKPTSVPHLWNYKKLKPILDESGRLVPTELAERRVLMLVNPKLTGPRTTETLYAGLQYIKPGEVAPAHRHVAFAFRFILEGQGGFTNVEGTRMTMKRGDVLLTPRNCWHDHGKDGSGPMIWLDGLDLPIFQTIPVNYTNHYEEDRFPAVDNDNTPMKFPWQPVQDKLDSIKGDYAIFEYRDQENPEKFVSSILGAEALRISPNASTPVRQENSSFVFCVYEGKGHTIVYGDDGEENVLNWENSDVFCIPCNMPFKHFNDSSNEQAYLFNFSDTPLLKNLNIHSSDLEVKN</sequence>
<dbReference type="OrthoDB" id="2205143at2759"/>
<dbReference type="AlphaFoldDB" id="A3LPN2"/>
<protein>
    <recommendedName>
        <fullName evidence="3">Cupin type-2 domain-containing protein</fullName>
    </recommendedName>
</protein>
<keyword evidence="1" id="KW-0223">Dioxygenase</keyword>
<dbReference type="GeneID" id="4836966"/>
<dbReference type="KEGG" id="pic:PICST_55211"/>
<dbReference type="PANTHER" id="PTHR41517:SF1">
    <property type="entry name" value="CUPIN"/>
    <property type="match status" value="1"/>
</dbReference>
<dbReference type="InterPro" id="IPR047183">
    <property type="entry name" value="GDO-like"/>
</dbReference>
<dbReference type="SUPFAM" id="SSF51182">
    <property type="entry name" value="RmlC-like cupins"/>
    <property type="match status" value="1"/>
</dbReference>
<dbReference type="PANTHER" id="PTHR41517">
    <property type="entry name" value="1,2-DIOXYGENASE PROTEIN-RELATED"/>
    <property type="match status" value="1"/>
</dbReference>
<dbReference type="InParanoid" id="A3LPN2"/>
<dbReference type="eggNOG" id="ENOG502R6B0">
    <property type="taxonomic scope" value="Eukaryota"/>
</dbReference>
<dbReference type="OMA" id="RSPAMVF"/>
<reference evidence="4 5" key="1">
    <citation type="journal article" date="2007" name="Nat. Biotechnol.">
        <title>Genome sequence of the lignocellulose-bioconverting and xylose-fermenting yeast Pichia stipitis.</title>
        <authorList>
            <person name="Jeffries T.W."/>
            <person name="Grigoriev I.V."/>
            <person name="Grimwood J."/>
            <person name="Laplaza J.M."/>
            <person name="Aerts A."/>
            <person name="Salamov A."/>
            <person name="Schmutz J."/>
            <person name="Lindquist E."/>
            <person name="Dehal P."/>
            <person name="Shapiro H."/>
            <person name="Jin Y.S."/>
            <person name="Passoth V."/>
            <person name="Richardson P.M."/>
        </authorList>
    </citation>
    <scope>NUCLEOTIDE SEQUENCE [LARGE SCALE GENOMIC DNA]</scope>
    <source>
        <strain evidence="5">ATCC 58785 / CBS 6054 / NBRC 10063 / NRRL Y-11545</strain>
    </source>
</reference>
<proteinExistence type="predicted"/>
<keyword evidence="5" id="KW-1185">Reference proteome</keyword>
<dbReference type="InterPro" id="IPR011051">
    <property type="entry name" value="RmlC_Cupin_sf"/>
</dbReference>